<sequence length="73" mass="8773">MCSYTYSYYRCGCTYFIWSDSMEACWNRFLSGYSPDLWSIDMCKNMVVECKGISNYYCRECSEDHTLEFQLDE</sequence>
<dbReference type="Proteomes" id="UP000243797">
    <property type="component" value="Unassembled WGS sequence"/>
</dbReference>
<dbReference type="EMBL" id="NKHZ01000088">
    <property type="protein sequence ID" value="PNS14038.1"/>
    <property type="molecule type" value="Genomic_DNA"/>
</dbReference>
<evidence type="ECO:0000313" key="1">
    <source>
        <dbReference type="EMBL" id="PNS14038.1"/>
    </source>
</evidence>
<organism evidence="1 2">
    <name type="scientific">Sphaceloma murrayae</name>
    <dbReference type="NCBI Taxonomy" id="2082308"/>
    <lineage>
        <taxon>Eukaryota</taxon>
        <taxon>Fungi</taxon>
        <taxon>Dikarya</taxon>
        <taxon>Ascomycota</taxon>
        <taxon>Pezizomycotina</taxon>
        <taxon>Dothideomycetes</taxon>
        <taxon>Dothideomycetidae</taxon>
        <taxon>Myriangiales</taxon>
        <taxon>Elsinoaceae</taxon>
        <taxon>Sphaceloma</taxon>
    </lineage>
</organism>
<name>A0A2K1QFS9_9PEZI</name>
<accession>A0A2K1QFS9</accession>
<protein>
    <submittedName>
        <fullName evidence="1">Uncharacterized protein</fullName>
    </submittedName>
</protein>
<dbReference type="OrthoDB" id="3621151at2759"/>
<dbReference type="InParanoid" id="A0A2K1QFS9"/>
<proteinExistence type="predicted"/>
<keyword evidence="2" id="KW-1185">Reference proteome</keyword>
<evidence type="ECO:0000313" key="2">
    <source>
        <dbReference type="Proteomes" id="UP000243797"/>
    </source>
</evidence>
<reference evidence="1 2" key="1">
    <citation type="submission" date="2017-06" db="EMBL/GenBank/DDBJ databases">
        <title>Draft genome sequence of a variant of Elsinoe murrayae.</title>
        <authorList>
            <person name="Cheng Q."/>
        </authorList>
    </citation>
    <scope>NUCLEOTIDE SEQUENCE [LARGE SCALE GENOMIC DNA]</scope>
    <source>
        <strain evidence="1 2">CQ-2017a</strain>
    </source>
</reference>
<gene>
    <name evidence="1" type="ORF">CAC42_6551</name>
</gene>
<comment type="caution">
    <text evidence="1">The sequence shown here is derived from an EMBL/GenBank/DDBJ whole genome shotgun (WGS) entry which is preliminary data.</text>
</comment>
<dbReference type="AlphaFoldDB" id="A0A2K1QFS9"/>